<feature type="domain" description="ABC transporter" evidence="5">
    <location>
        <begin position="359"/>
        <end position="582"/>
    </location>
</feature>
<dbReference type="RefSeq" id="WP_062286468.1">
    <property type="nucleotide sequence ID" value="NZ_CP013200.1"/>
</dbReference>
<evidence type="ECO:0000259" key="5">
    <source>
        <dbReference type="PROSITE" id="PS50893"/>
    </source>
</evidence>
<dbReference type="SMART" id="SM00382">
    <property type="entry name" value="AAA"/>
    <property type="match status" value="2"/>
</dbReference>
<dbReference type="Gene3D" id="3.40.50.300">
    <property type="entry name" value="P-loop containing nucleotide triphosphate hydrolases"/>
    <property type="match status" value="2"/>
</dbReference>
<evidence type="ECO:0000313" key="6">
    <source>
        <dbReference type="EMBL" id="ALO65839.1"/>
    </source>
</evidence>
<feature type="region of interest" description="Disordered" evidence="4">
    <location>
        <begin position="425"/>
        <end position="447"/>
    </location>
</feature>
<proteinExistence type="predicted"/>
<dbReference type="OrthoDB" id="3239744at2"/>
<feature type="compositionally biased region" description="Gly residues" evidence="4">
    <location>
        <begin position="425"/>
        <end position="443"/>
    </location>
</feature>
<dbReference type="GO" id="GO:0016887">
    <property type="term" value="F:ATP hydrolysis activity"/>
    <property type="evidence" value="ECO:0007669"/>
    <property type="project" value="InterPro"/>
</dbReference>
<dbReference type="InterPro" id="IPR003439">
    <property type="entry name" value="ABC_transporter-like_ATP-bd"/>
</dbReference>
<reference evidence="6 7" key="2">
    <citation type="journal article" date="2016" name="J. Biotechnol.">
        <title>Complete genome sequence of Arthrobacter alpinus ERGS4:06, a yellow pigmented bacterium tolerant to cold and radiations isolated from Sikkim Himalaya.</title>
        <authorList>
            <person name="Kumar R."/>
            <person name="Singh D."/>
            <person name="Swarnkar M.K."/>
            <person name="Singh A.K."/>
            <person name="Kumar S."/>
        </authorList>
    </citation>
    <scope>NUCLEOTIDE SEQUENCE [LARGE SCALE GENOMIC DNA]</scope>
    <source>
        <strain evidence="6 7">ERGS4:06</strain>
    </source>
</reference>
<accession>A0A0S2LWR5</accession>
<gene>
    <name evidence="6" type="ORF">AS189_04185</name>
</gene>
<evidence type="ECO:0000313" key="7">
    <source>
        <dbReference type="Proteomes" id="UP000059574"/>
    </source>
</evidence>
<dbReference type="GO" id="GO:0005524">
    <property type="term" value="F:ATP binding"/>
    <property type="evidence" value="ECO:0007669"/>
    <property type="project" value="UniProtKB-KW"/>
</dbReference>
<dbReference type="Pfam" id="PF00005">
    <property type="entry name" value="ABC_tran"/>
    <property type="match status" value="2"/>
</dbReference>
<dbReference type="PANTHER" id="PTHR19211">
    <property type="entry name" value="ATP-BINDING TRANSPORT PROTEIN-RELATED"/>
    <property type="match status" value="1"/>
</dbReference>
<protein>
    <recommendedName>
        <fullName evidence="5">ABC transporter domain-containing protein</fullName>
    </recommendedName>
</protein>
<dbReference type="SUPFAM" id="SSF52540">
    <property type="entry name" value="P-loop containing nucleoside triphosphate hydrolases"/>
    <property type="match status" value="2"/>
</dbReference>
<dbReference type="PANTHER" id="PTHR19211:SF6">
    <property type="entry name" value="BLL7188 PROTEIN"/>
    <property type="match status" value="1"/>
</dbReference>
<name>A0A0S2LWR5_9MICC</name>
<evidence type="ECO:0000256" key="4">
    <source>
        <dbReference type="SAM" id="MobiDB-lite"/>
    </source>
</evidence>
<dbReference type="InterPro" id="IPR027417">
    <property type="entry name" value="P-loop_NTPase"/>
</dbReference>
<keyword evidence="2" id="KW-0547">Nucleotide-binding</keyword>
<keyword evidence="1" id="KW-0677">Repeat</keyword>
<dbReference type="Proteomes" id="UP000059574">
    <property type="component" value="Chromosome"/>
</dbReference>
<sequence>MQNTHPISLSRLTFAWADGTPVFTSLTAVFAAGRTGLVGPNGTGKTALLRLITGELTPGSGTVMTSSNVNYLPQKLTLRTEQRVTDLLGMAEKRRALADVLAGREGNMAENLELIGDDWDLEERAVALLAGYGLPADGPDFLDRTVGTLSGGEAMITALAGLELTARPITLLDEPTNNLDRTARERLYQAVERWRGTLVIATHDRALLERVDAIAELRPVRSRAWSGERVELIRHGGNWSVYEEEVAAEREAAERAVRDAGARLATEKRQRIEAETKIARRAKAGRKAADSMPKILANELRKKAEQSAGKMRGTMGSRESDAAAALADARDGVRAETRIRIDLSGTAIPAGRTVLDIPASVVALGEMHDGGAHLAPDARLSLRGPERVALTGPNGVGKTTLLNAMRPLAAVPVGYLRQRIGSGPGGLGPGGLGPGGSGAGGSGAARAGEAWEGLDDSLTVLENVRAAEPSADPAEVREQLARFHFRGDLAHQPVRELSGGERFRVALARILLAQPAPQLLLLDEPTNNLDLVSTEQLVSALADYKGAMVVSSHDDAFLAALAPERHWELRRPAAAGEAAAQR</sequence>
<evidence type="ECO:0000256" key="1">
    <source>
        <dbReference type="ARBA" id="ARBA00022737"/>
    </source>
</evidence>
<keyword evidence="3" id="KW-0067">ATP-binding</keyword>
<dbReference type="EMBL" id="CP013200">
    <property type="protein sequence ID" value="ALO65839.1"/>
    <property type="molecule type" value="Genomic_DNA"/>
</dbReference>
<dbReference type="InterPro" id="IPR003593">
    <property type="entry name" value="AAA+_ATPase"/>
</dbReference>
<dbReference type="PROSITE" id="PS50893">
    <property type="entry name" value="ABC_TRANSPORTER_2"/>
    <property type="match status" value="2"/>
</dbReference>
<feature type="domain" description="ABC transporter" evidence="5">
    <location>
        <begin position="7"/>
        <end position="244"/>
    </location>
</feature>
<dbReference type="InterPro" id="IPR050611">
    <property type="entry name" value="ABCF"/>
</dbReference>
<evidence type="ECO:0000256" key="3">
    <source>
        <dbReference type="ARBA" id="ARBA00022840"/>
    </source>
</evidence>
<dbReference type="AlphaFoldDB" id="A0A0S2LWR5"/>
<organism evidence="6 7">
    <name type="scientific">Arthrobacter alpinus</name>
    <dbReference type="NCBI Taxonomy" id="656366"/>
    <lineage>
        <taxon>Bacteria</taxon>
        <taxon>Bacillati</taxon>
        <taxon>Actinomycetota</taxon>
        <taxon>Actinomycetes</taxon>
        <taxon>Micrococcales</taxon>
        <taxon>Micrococcaceae</taxon>
        <taxon>Arthrobacter</taxon>
    </lineage>
</organism>
<evidence type="ECO:0000256" key="2">
    <source>
        <dbReference type="ARBA" id="ARBA00022741"/>
    </source>
</evidence>
<reference evidence="7" key="1">
    <citation type="submission" date="2015-11" db="EMBL/GenBank/DDBJ databases">
        <authorList>
            <person name="Kumar R."/>
            <person name="Singh D."/>
            <person name="Swarnkar M.K."/>
            <person name="Singh A.K."/>
            <person name="Kumar S."/>
        </authorList>
    </citation>
    <scope>NUCLEOTIDE SEQUENCE [LARGE SCALE GENOMIC DNA]</scope>
    <source>
        <strain evidence="7">ERGS4:06</strain>
    </source>
</reference>